<evidence type="ECO:0000313" key="3">
    <source>
        <dbReference type="Proteomes" id="UP000240904"/>
    </source>
</evidence>
<dbReference type="GO" id="GO:0016787">
    <property type="term" value="F:hydrolase activity"/>
    <property type="evidence" value="ECO:0007669"/>
    <property type="project" value="UniProtKB-KW"/>
</dbReference>
<dbReference type="InterPro" id="IPR000073">
    <property type="entry name" value="AB_hydrolase_1"/>
</dbReference>
<name>A0A2T3MWT1_9GAMM</name>
<proteinExistence type="predicted"/>
<dbReference type="PANTHER" id="PTHR12277:SF81">
    <property type="entry name" value="PROTEIN ABHD13"/>
    <property type="match status" value="1"/>
</dbReference>
<dbReference type="OrthoDB" id="9798884at2"/>
<dbReference type="AlphaFoldDB" id="A0A2T3MWT1"/>
<sequence length="265" mass="29796">MKSVLVALLLYVAFCLALFALQRKFLYFPQPAGGMIGAAAIHFDTDGEQLNGWVVNGGQPKALLYYGGNAERIEENIPFFEAVLPDYTVYLISYRGYGNSTGEPTEEHLYSDALHIFEQIKARHRRISLMGRSLGSGVATYVAANRKVEKLILVTPFDSIENVAKTVYWMLPVSLLIKDKFQSLHRVKNITAKTYIFIAENDRVIPRASTERLIAQFTDQLMAVTVIARADHNDISLYPEYIAGLRRALDLSTIRNNDQGRFGDL</sequence>
<dbReference type="SUPFAM" id="SSF53474">
    <property type="entry name" value="alpha/beta-Hydrolases"/>
    <property type="match status" value="1"/>
</dbReference>
<dbReference type="Pfam" id="PF00561">
    <property type="entry name" value="Abhydrolase_1"/>
    <property type="match status" value="1"/>
</dbReference>
<evidence type="ECO:0000313" key="2">
    <source>
        <dbReference type="EMBL" id="PSW04406.1"/>
    </source>
</evidence>
<organism evidence="2 3">
    <name type="scientific">Photobacterium lipolyticum</name>
    <dbReference type="NCBI Taxonomy" id="266810"/>
    <lineage>
        <taxon>Bacteria</taxon>
        <taxon>Pseudomonadati</taxon>
        <taxon>Pseudomonadota</taxon>
        <taxon>Gammaproteobacteria</taxon>
        <taxon>Vibrionales</taxon>
        <taxon>Vibrionaceae</taxon>
        <taxon>Photobacterium</taxon>
    </lineage>
</organism>
<gene>
    <name evidence="2" type="ORF">C9I89_13870</name>
</gene>
<protein>
    <submittedName>
        <fullName evidence="2">Alpha/beta hydrolase</fullName>
    </submittedName>
</protein>
<keyword evidence="2" id="KW-0378">Hydrolase</keyword>
<dbReference type="RefSeq" id="WP_107283935.1">
    <property type="nucleotide sequence ID" value="NZ_PYMC01000009.1"/>
</dbReference>
<dbReference type="Proteomes" id="UP000240904">
    <property type="component" value="Unassembled WGS sequence"/>
</dbReference>
<dbReference type="InterPro" id="IPR029058">
    <property type="entry name" value="AB_hydrolase_fold"/>
</dbReference>
<dbReference type="PANTHER" id="PTHR12277">
    <property type="entry name" value="ALPHA/BETA HYDROLASE DOMAIN-CONTAINING PROTEIN"/>
    <property type="match status" value="1"/>
</dbReference>
<keyword evidence="3" id="KW-1185">Reference proteome</keyword>
<dbReference type="EMBL" id="PYMC01000009">
    <property type="protein sequence ID" value="PSW04406.1"/>
    <property type="molecule type" value="Genomic_DNA"/>
</dbReference>
<comment type="caution">
    <text evidence="2">The sequence shown here is derived from an EMBL/GenBank/DDBJ whole genome shotgun (WGS) entry which is preliminary data.</text>
</comment>
<feature type="domain" description="AB hydrolase-1" evidence="1">
    <location>
        <begin position="68"/>
        <end position="171"/>
    </location>
</feature>
<accession>A0A2T3MWT1</accession>
<evidence type="ECO:0000259" key="1">
    <source>
        <dbReference type="Pfam" id="PF00561"/>
    </source>
</evidence>
<dbReference type="Gene3D" id="3.40.50.1820">
    <property type="entry name" value="alpha/beta hydrolase"/>
    <property type="match status" value="1"/>
</dbReference>
<reference evidence="2 3" key="1">
    <citation type="submission" date="2018-03" db="EMBL/GenBank/DDBJ databases">
        <title>Whole genome sequencing of Histamine producing bacteria.</title>
        <authorList>
            <person name="Butler K."/>
        </authorList>
    </citation>
    <scope>NUCLEOTIDE SEQUENCE [LARGE SCALE GENOMIC DNA]</scope>
    <source>
        <strain evidence="2 3">DSM 16190</strain>
    </source>
</reference>